<dbReference type="InterPro" id="IPR000701">
    <property type="entry name" value="SuccDH_FuR_B_TM-su"/>
</dbReference>
<dbReference type="KEGG" id="shh:ShL2_01684"/>
<evidence type="ECO:0000313" key="10">
    <source>
        <dbReference type="EMBL" id="MDT4286489.1"/>
    </source>
</evidence>
<dbReference type="EMBL" id="JAVSOO010000011">
    <property type="protein sequence ID" value="MDT4286489.1"/>
    <property type="molecule type" value="Genomic_DNA"/>
</dbReference>
<evidence type="ECO:0000256" key="5">
    <source>
        <dbReference type="ARBA" id="ARBA00022989"/>
    </source>
</evidence>
<evidence type="ECO:0000313" key="11">
    <source>
        <dbReference type="EMBL" id="PNN21417.1"/>
    </source>
</evidence>
<keyword evidence="4 8" id="KW-0479">Metal-binding</keyword>
<sequence length="204" mass="23620">MAKSKNEFYLRRVHSLLGIIPIGAFLVVHLIVNHQATQGAEAFNKAAGFMESIPFLLAVEFLLIYIPILYHGLYGIHIAFTAKENIGHYSLFRNWMFALQRFSGIVTFVFIFMHLWQTTIQKYFFGKAVDFELMHKTLENPIWVIVYIVCVLCVIFHFSNGLWSFFVTWGFLQSKQSQRVFTWISLIVFLVLGYIGVSAIFAFV</sequence>
<dbReference type="Gene3D" id="1.20.1300.10">
    <property type="entry name" value="Fumarate reductase/succinate dehydrogenase, transmembrane subunit"/>
    <property type="match status" value="1"/>
</dbReference>
<evidence type="ECO:0000256" key="2">
    <source>
        <dbReference type="ARBA" id="ARBA00022617"/>
    </source>
</evidence>
<dbReference type="EMBL" id="LORN02000015">
    <property type="protein sequence ID" value="PNN21417.1"/>
    <property type="molecule type" value="Genomic_DNA"/>
</dbReference>
<feature type="binding site" description="axial binding residue" evidence="8">
    <location>
        <position position="157"/>
    </location>
    <ligand>
        <name>heme</name>
        <dbReference type="ChEBI" id="CHEBI:30413"/>
    </ligand>
    <ligandPart>
        <name>Fe</name>
        <dbReference type="ChEBI" id="CHEBI:18248"/>
    </ligandPart>
</feature>
<evidence type="ECO:0000256" key="7">
    <source>
        <dbReference type="ARBA" id="ARBA00023136"/>
    </source>
</evidence>
<keyword evidence="7 9" id="KW-0472">Membrane</keyword>
<reference evidence="12 14" key="2">
    <citation type="submission" date="2019-07" db="EMBL/GenBank/DDBJ databases">
        <title>Genome Sequencing and Assembly of Staphylococcus haemolyticus SDA2.</title>
        <authorList>
            <person name="Emmons C.B."/>
            <person name="Park C."/>
            <person name="Sevigny J.L."/>
            <person name="Andam C."/>
        </authorList>
    </citation>
    <scope>NUCLEOTIDE SEQUENCE [LARGE SCALE GENOMIC DNA]</scope>
    <source>
        <strain evidence="12 14">SDA2</strain>
    </source>
</reference>
<feature type="transmembrane region" description="Helical" evidence="9">
    <location>
        <begin position="95"/>
        <end position="116"/>
    </location>
</feature>
<dbReference type="InterPro" id="IPR016002">
    <property type="entry name" value="Succ_DH_cyt_b558_Firmicute"/>
</dbReference>
<comment type="caution">
    <text evidence="11">The sequence shown here is derived from an EMBL/GenBank/DDBJ whole genome shotgun (WGS) entry which is preliminary data.</text>
</comment>
<feature type="transmembrane region" description="Helical" evidence="9">
    <location>
        <begin position="12"/>
        <end position="32"/>
    </location>
</feature>
<feature type="transmembrane region" description="Helical" evidence="9">
    <location>
        <begin position="52"/>
        <end position="74"/>
    </location>
</feature>
<keyword evidence="5 9" id="KW-1133">Transmembrane helix</keyword>
<dbReference type="GO" id="GO:0016020">
    <property type="term" value="C:membrane"/>
    <property type="evidence" value="ECO:0007669"/>
    <property type="project" value="UniProtKB-SubCell"/>
</dbReference>
<gene>
    <name evidence="11" type="ORF">AL503_011800</name>
    <name evidence="12" type="ORF">FNL11_05500</name>
    <name evidence="10" type="ORF">RO950_05590</name>
</gene>
<dbReference type="CDD" id="cd03497">
    <property type="entry name" value="SQR_TypeB_1_TM"/>
    <property type="match status" value="1"/>
</dbReference>
<keyword evidence="2 8" id="KW-0349">Heme</keyword>
<dbReference type="EMBL" id="VJMP01000003">
    <property type="protein sequence ID" value="TRL78175.1"/>
    <property type="molecule type" value="Genomic_DNA"/>
</dbReference>
<dbReference type="STRING" id="1283.ShL2_01684"/>
<keyword evidence="15" id="KW-1185">Reference proteome</keyword>
<dbReference type="Pfam" id="PF01127">
    <property type="entry name" value="Sdh_cyt"/>
    <property type="match status" value="1"/>
</dbReference>
<dbReference type="GeneID" id="93781182"/>
<keyword evidence="6 8" id="KW-0408">Iron</keyword>
<dbReference type="OMA" id="WGITVGP"/>
<feature type="binding site" description="axial binding residue" evidence="8">
    <location>
        <position position="29"/>
    </location>
    <ligand>
        <name>heme</name>
        <dbReference type="ChEBI" id="CHEBI:30413"/>
    </ligand>
    <ligandPart>
        <name>Fe</name>
        <dbReference type="ChEBI" id="CHEBI:18248"/>
    </ligandPart>
</feature>
<dbReference type="InterPro" id="IPR011138">
    <property type="entry name" value="Cytochrome_b-558"/>
</dbReference>
<feature type="binding site" description="axial binding residue" evidence="8">
    <location>
        <position position="114"/>
    </location>
    <ligand>
        <name>heme</name>
        <dbReference type="ChEBI" id="CHEBI:30413"/>
    </ligand>
    <ligandPart>
        <name>Fe</name>
        <dbReference type="ChEBI" id="CHEBI:18248"/>
    </ligandPart>
</feature>
<name>A0A2A1K9X2_STAHA</name>
<evidence type="ECO:0000256" key="1">
    <source>
        <dbReference type="ARBA" id="ARBA00004370"/>
    </source>
</evidence>
<dbReference type="Proteomes" id="UP000053523">
    <property type="component" value="Unassembled WGS sequence"/>
</dbReference>
<evidence type="ECO:0000256" key="4">
    <source>
        <dbReference type="ARBA" id="ARBA00022723"/>
    </source>
</evidence>
<accession>A0A2A1K9X2</accession>
<evidence type="ECO:0000256" key="3">
    <source>
        <dbReference type="ARBA" id="ARBA00022692"/>
    </source>
</evidence>
<dbReference type="Proteomes" id="UP001269271">
    <property type="component" value="Unassembled WGS sequence"/>
</dbReference>
<dbReference type="NCBIfam" id="TIGR02046">
    <property type="entry name" value="sdhC_b558_fam"/>
    <property type="match status" value="1"/>
</dbReference>
<reference evidence="11 13" key="1">
    <citation type="submission" date="2017-12" db="EMBL/GenBank/DDBJ databases">
        <title>FDA dAtabase for Regulatory Grade micrObial Sequences (FDA-ARGOS): Supporting development and validation of Infectious Disease Dx tests.</title>
        <authorList>
            <person name="Hoffmann M."/>
            <person name="Allard M."/>
            <person name="Evans P."/>
            <person name="Brown E."/>
            <person name="Tallon L."/>
            <person name="Sadzewicz L."/>
            <person name="Sengamalay N."/>
            <person name="Ott S."/>
            <person name="Godinez A."/>
            <person name="Nagaraj S."/>
            <person name="Vavikolanu K."/>
            <person name="Aluvathingal J."/>
            <person name="Nadendla S."/>
            <person name="Sichtig H."/>
        </authorList>
    </citation>
    <scope>NUCLEOTIDE SEQUENCE [LARGE SCALE GENOMIC DNA]</scope>
    <source>
        <strain evidence="11 13">FDAARGOS_148</strain>
    </source>
</reference>
<keyword evidence="3 9" id="KW-0812">Transmembrane</keyword>
<dbReference type="InterPro" id="IPR034804">
    <property type="entry name" value="SQR/QFR_C/D"/>
</dbReference>
<dbReference type="PIRSF" id="PIRSF000170">
    <property type="entry name" value="Succ_dh_cyt_b558"/>
    <property type="match status" value="1"/>
</dbReference>
<dbReference type="SUPFAM" id="SSF81343">
    <property type="entry name" value="Fumarate reductase respiratory complex transmembrane subunits"/>
    <property type="match status" value="1"/>
</dbReference>
<evidence type="ECO:0000313" key="15">
    <source>
        <dbReference type="Proteomes" id="UP001269271"/>
    </source>
</evidence>
<feature type="transmembrane region" description="Helical" evidence="9">
    <location>
        <begin position="180"/>
        <end position="203"/>
    </location>
</feature>
<evidence type="ECO:0000313" key="13">
    <source>
        <dbReference type="Proteomes" id="UP000053523"/>
    </source>
</evidence>
<comment type="subcellular location">
    <subcellularLocation>
        <location evidence="1">Membrane</location>
    </subcellularLocation>
</comment>
<dbReference type="Proteomes" id="UP000316594">
    <property type="component" value="Unassembled WGS sequence"/>
</dbReference>
<evidence type="ECO:0000313" key="14">
    <source>
        <dbReference type="Proteomes" id="UP000316594"/>
    </source>
</evidence>
<dbReference type="RefSeq" id="WP_011276091.1">
    <property type="nucleotide sequence ID" value="NZ_BKAY01000001.1"/>
</dbReference>
<feature type="binding site" description="axial binding residue" evidence="8">
    <location>
        <position position="71"/>
    </location>
    <ligand>
        <name>heme</name>
        <dbReference type="ChEBI" id="CHEBI:30413"/>
    </ligand>
    <ligandPart>
        <name>Fe</name>
        <dbReference type="ChEBI" id="CHEBI:18248"/>
    </ligandPart>
</feature>
<evidence type="ECO:0000313" key="12">
    <source>
        <dbReference type="EMBL" id="TRL78175.1"/>
    </source>
</evidence>
<feature type="transmembrane region" description="Helical" evidence="9">
    <location>
        <begin position="142"/>
        <end position="168"/>
    </location>
</feature>
<dbReference type="GO" id="GO:0046872">
    <property type="term" value="F:metal ion binding"/>
    <property type="evidence" value="ECO:0007669"/>
    <property type="project" value="UniProtKB-KW"/>
</dbReference>
<dbReference type="AlphaFoldDB" id="A0A2A1K9X2"/>
<evidence type="ECO:0000256" key="8">
    <source>
        <dbReference type="PIRSR" id="PIRSR000170-1"/>
    </source>
</evidence>
<protein>
    <submittedName>
        <fullName evidence="10 11">Succinate dehydrogenase</fullName>
    </submittedName>
</protein>
<proteinExistence type="predicted"/>
<evidence type="ECO:0000256" key="9">
    <source>
        <dbReference type="SAM" id="Phobius"/>
    </source>
</evidence>
<organism evidence="11 13">
    <name type="scientific">Staphylococcus haemolyticus</name>
    <dbReference type="NCBI Taxonomy" id="1283"/>
    <lineage>
        <taxon>Bacteria</taxon>
        <taxon>Bacillati</taxon>
        <taxon>Bacillota</taxon>
        <taxon>Bacilli</taxon>
        <taxon>Bacillales</taxon>
        <taxon>Staphylococcaceae</taxon>
        <taxon>Staphylococcus</taxon>
    </lineage>
</organism>
<evidence type="ECO:0000256" key="6">
    <source>
        <dbReference type="ARBA" id="ARBA00023004"/>
    </source>
</evidence>
<reference evidence="10 15" key="3">
    <citation type="submission" date="2023-08" db="EMBL/GenBank/DDBJ databases">
        <title>Genomic surveillance of Staphylococcus haemolyticus neonatal outbreak in southern France.</title>
        <authorList>
            <person name="Magnan C."/>
            <person name="Morsli M."/>
            <person name="Thiery B."/>
            <person name="Salipante F."/>
            <person name="Attar J."/>
            <person name="Massimo D.M."/>
            <person name="Ory J."/>
            <person name="Pantel A."/>
            <person name="Lavigne J.-P."/>
        </authorList>
    </citation>
    <scope>NUCLEOTIDE SEQUENCE [LARGE SCALE GENOMIC DNA]</scope>
    <source>
        <strain evidence="10 15">NSH026</strain>
    </source>
</reference>